<dbReference type="EMBL" id="NAJL01000019">
    <property type="protein sequence ID" value="TKA28159.1"/>
    <property type="molecule type" value="Genomic_DNA"/>
</dbReference>
<evidence type="ECO:0000259" key="7">
    <source>
        <dbReference type="PROSITE" id="PS51397"/>
    </source>
</evidence>
<dbReference type="PANTHER" id="PTHR46622:SF1">
    <property type="entry name" value="DNA-DEPENDENT METALLOPROTEASE WSS1"/>
    <property type="match status" value="1"/>
</dbReference>
<keyword evidence="9" id="KW-1185">Reference proteome</keyword>
<comment type="caution">
    <text evidence="8">The sequence shown here is derived from an EMBL/GenBank/DDBJ whole genome shotgun (WGS) entry which is preliminary data.</text>
</comment>
<dbReference type="Proteomes" id="UP000308549">
    <property type="component" value="Unassembled WGS sequence"/>
</dbReference>
<dbReference type="InterPro" id="IPR001876">
    <property type="entry name" value="Znf_RanBP2"/>
</dbReference>
<evidence type="ECO:0000259" key="6">
    <source>
        <dbReference type="PROSITE" id="PS50199"/>
    </source>
</evidence>
<dbReference type="GO" id="GO:0005634">
    <property type="term" value="C:nucleus"/>
    <property type="evidence" value="ECO:0007669"/>
    <property type="project" value="TreeGrafter"/>
</dbReference>
<feature type="region of interest" description="Disordered" evidence="5">
    <location>
        <begin position="1"/>
        <end position="21"/>
    </location>
</feature>
<accession>A0A4V5N710</accession>
<sequence>MAPQHTGRNRGPTKGGPSGVRRSYASQLKETESLFNSYEHLQGLPRSDTALDMLRRVASLVKPIMRKRSWKVQILAEFLPPEQNLLGLNINRGYKICIRLRYHNNPDLFLPVEQVVDTMLHELSHNVWGEHDSNFHRLWDELRDEHETLLRKGYTGEGFLSEGQKLGGGRFGAPPPHEMRRLARASAKKRHAQGTLSRGSGQRLGGAPLHLYNNNVRSVIVDQVAQRNTISKGCASGRGDAGKLADQSGRTVFKTKAEEDDANDRAIAQALYELMEQEEERKLKGTFSAAPSDGGLAWTPEGGLYDPAKESRPSPVGKQESHPSEDEQLKWALKESAANTPPSKTPLTSVLSPVSPLLAQSVDLTSSSPPAQTRPHPQSSASRQEYNMVNSKPDLRPAHEESISKRPRILNQAPSSTDPTLGANQSSTNSTPTPLIDLSDPFDPNEWACEICTCINPIQFLACDACGTERPGCEFEKPLDTHIFQRIPSQIPTLTCEYCEPDAHDAQDVPAKTTFDENGFPIPKPAEEKPPEQKLIDRNRAPPFADFKPYPAIKRVRAKTTQYKTREIFSFMDSDSAPELRLSNSFTIIKTKTAQDKHCEVFRFMDLPPELRYRIYDYVFVGPSEPVCISDLVLRKSANFKPSKGLIRTCTAQHYCAPCQLHQILGTANSRLSLVSQTLHHETRFVPYTINTFSTHNIYYLSCFLNLIGEKARTHLRSLRFVWRLPQEEAQSLRQNSNSQRVFTLLRQCATLKKLDVELDVDSLLKWGEDGVQRRKPFKRLDDVPYVKYAYIVRGLTEARVSWRHNEEKEEEEDEERLHKWVCYLIGHWRIARDWHEFAVQPVKVEAQKVVGKSHMKVVHWKAGAEVSEAADDDD</sequence>
<feature type="compositionally biased region" description="Basic and acidic residues" evidence="5">
    <location>
        <begin position="319"/>
        <end position="328"/>
    </location>
</feature>
<proteinExistence type="predicted"/>
<dbReference type="OrthoDB" id="261960at2759"/>
<evidence type="ECO:0000256" key="5">
    <source>
        <dbReference type="SAM" id="MobiDB-lite"/>
    </source>
</evidence>
<name>A0A4V5N710_9PEZI</name>
<feature type="compositionally biased region" description="Polar residues" evidence="5">
    <location>
        <begin position="412"/>
        <end position="433"/>
    </location>
</feature>
<reference evidence="8 9" key="1">
    <citation type="submission" date="2017-03" db="EMBL/GenBank/DDBJ databases">
        <title>Genomes of endolithic fungi from Antarctica.</title>
        <authorList>
            <person name="Coleine C."/>
            <person name="Masonjones S."/>
            <person name="Stajich J.E."/>
        </authorList>
    </citation>
    <scope>NUCLEOTIDE SEQUENCE [LARGE SCALE GENOMIC DNA]</scope>
    <source>
        <strain evidence="8 9">CCFEE 6315</strain>
    </source>
</reference>
<evidence type="ECO:0000313" key="8">
    <source>
        <dbReference type="EMBL" id="TKA28159.1"/>
    </source>
</evidence>
<gene>
    <name evidence="8" type="ORF">B0A50_04130</name>
</gene>
<feature type="compositionally biased region" description="Basic and acidic residues" evidence="5">
    <location>
        <begin position="393"/>
        <end position="404"/>
    </location>
</feature>
<feature type="domain" description="RanBP2-type" evidence="6">
    <location>
        <begin position="443"/>
        <end position="472"/>
    </location>
</feature>
<dbReference type="GO" id="GO:0008270">
    <property type="term" value="F:zinc ion binding"/>
    <property type="evidence" value="ECO:0007669"/>
    <property type="project" value="UniProtKB-KW"/>
</dbReference>
<evidence type="ECO:0000256" key="3">
    <source>
        <dbReference type="ARBA" id="ARBA00022833"/>
    </source>
</evidence>
<dbReference type="Gene3D" id="2.30.30.380">
    <property type="entry name" value="Zn-finger domain of Sec23/24"/>
    <property type="match status" value="1"/>
</dbReference>
<feature type="domain" description="WLM" evidence="7">
    <location>
        <begin position="26"/>
        <end position="205"/>
    </location>
</feature>
<dbReference type="GO" id="GO:0006281">
    <property type="term" value="P:DNA repair"/>
    <property type="evidence" value="ECO:0007669"/>
    <property type="project" value="TreeGrafter"/>
</dbReference>
<feature type="compositionally biased region" description="Polar residues" evidence="5">
    <location>
        <begin position="364"/>
        <end position="390"/>
    </location>
</feature>
<dbReference type="Pfam" id="PF08325">
    <property type="entry name" value="WLM"/>
    <property type="match status" value="1"/>
</dbReference>
<dbReference type="AlphaFoldDB" id="A0A4V5N710"/>
<dbReference type="InterPro" id="IPR053000">
    <property type="entry name" value="WSS1-like_metalloprotease"/>
</dbReference>
<evidence type="ECO:0000256" key="1">
    <source>
        <dbReference type="ARBA" id="ARBA00022723"/>
    </source>
</evidence>
<keyword evidence="2 4" id="KW-0863">Zinc-finger</keyword>
<keyword evidence="1" id="KW-0479">Metal-binding</keyword>
<dbReference type="GO" id="GO:0008237">
    <property type="term" value="F:metallopeptidase activity"/>
    <property type="evidence" value="ECO:0007669"/>
    <property type="project" value="TreeGrafter"/>
</dbReference>
<protein>
    <recommendedName>
        <fullName evidence="10">WLM domain-containing protein</fullName>
    </recommendedName>
</protein>
<evidence type="ECO:0000313" key="9">
    <source>
        <dbReference type="Proteomes" id="UP000308549"/>
    </source>
</evidence>
<feature type="region of interest" description="Disordered" evidence="5">
    <location>
        <begin position="364"/>
        <end position="437"/>
    </location>
</feature>
<dbReference type="PROSITE" id="PS50199">
    <property type="entry name" value="ZF_RANBP2_2"/>
    <property type="match status" value="1"/>
</dbReference>
<dbReference type="PROSITE" id="PS51397">
    <property type="entry name" value="WLM"/>
    <property type="match status" value="1"/>
</dbReference>
<dbReference type="PANTHER" id="PTHR46622">
    <property type="entry name" value="DNA-DEPENDENT METALLOPROTEASE WSS1"/>
    <property type="match status" value="1"/>
</dbReference>
<organism evidence="8 9">
    <name type="scientific">Salinomyces thailandicus</name>
    <dbReference type="NCBI Taxonomy" id="706561"/>
    <lineage>
        <taxon>Eukaryota</taxon>
        <taxon>Fungi</taxon>
        <taxon>Dikarya</taxon>
        <taxon>Ascomycota</taxon>
        <taxon>Pezizomycotina</taxon>
        <taxon>Dothideomycetes</taxon>
        <taxon>Dothideomycetidae</taxon>
        <taxon>Mycosphaerellales</taxon>
        <taxon>Teratosphaeriaceae</taxon>
        <taxon>Salinomyces</taxon>
    </lineage>
</organism>
<evidence type="ECO:0000256" key="4">
    <source>
        <dbReference type="PROSITE-ProRule" id="PRU00322"/>
    </source>
</evidence>
<dbReference type="PROSITE" id="PS01358">
    <property type="entry name" value="ZF_RANBP2_1"/>
    <property type="match status" value="1"/>
</dbReference>
<evidence type="ECO:0008006" key="10">
    <source>
        <dbReference type="Google" id="ProtNLM"/>
    </source>
</evidence>
<keyword evidence="3" id="KW-0862">Zinc</keyword>
<evidence type="ECO:0000256" key="2">
    <source>
        <dbReference type="ARBA" id="ARBA00022771"/>
    </source>
</evidence>
<feature type="region of interest" description="Disordered" evidence="5">
    <location>
        <begin position="283"/>
        <end position="328"/>
    </location>
</feature>
<dbReference type="InterPro" id="IPR013536">
    <property type="entry name" value="WLM_dom"/>
</dbReference>